<dbReference type="GO" id="GO:0016757">
    <property type="term" value="F:glycosyltransferase activity"/>
    <property type="evidence" value="ECO:0007669"/>
    <property type="project" value="InterPro"/>
</dbReference>
<organism evidence="2 3">
    <name type="scientific">Caballeronia insecticola</name>
    <dbReference type="NCBI Taxonomy" id="758793"/>
    <lineage>
        <taxon>Bacteria</taxon>
        <taxon>Pseudomonadati</taxon>
        <taxon>Pseudomonadota</taxon>
        <taxon>Betaproteobacteria</taxon>
        <taxon>Burkholderiales</taxon>
        <taxon>Burkholderiaceae</taxon>
        <taxon>Caballeronia</taxon>
    </lineage>
</organism>
<evidence type="ECO:0000313" key="3">
    <source>
        <dbReference type="Proteomes" id="UP000013966"/>
    </source>
</evidence>
<dbReference type="EMBL" id="AP013058">
    <property type="protein sequence ID" value="BAN23291.1"/>
    <property type="molecule type" value="Genomic_DNA"/>
</dbReference>
<accession>R4WWH1</accession>
<dbReference type="PATRIC" id="fig|758793.3.peg.1540"/>
<dbReference type="PANTHER" id="PTHR44809">
    <property type="match status" value="1"/>
</dbReference>
<dbReference type="KEGG" id="buo:BRPE64_ACDS15370"/>
<name>R4WWH1_9BURK</name>
<dbReference type="SMART" id="SM00028">
    <property type="entry name" value="TPR"/>
    <property type="match status" value="9"/>
</dbReference>
<evidence type="ECO:0000256" key="1">
    <source>
        <dbReference type="PROSITE-ProRule" id="PRU00339"/>
    </source>
</evidence>
<protein>
    <submittedName>
        <fullName evidence="2">TPR repeat-containing protein</fullName>
    </submittedName>
</protein>
<dbReference type="Proteomes" id="UP000013966">
    <property type="component" value="Chromosome 1"/>
</dbReference>
<dbReference type="Gene3D" id="1.25.40.10">
    <property type="entry name" value="Tetratricopeptide repeat domain"/>
    <property type="match status" value="4"/>
</dbReference>
<keyword evidence="3" id="KW-1185">Reference proteome</keyword>
<reference evidence="2 3" key="1">
    <citation type="journal article" date="2013" name="Genome Announc.">
        <title>Complete Genome Sequence of Burkholderia sp. Strain RPE64, Bacterial Symbiont of the Bean Bug Riptortus pedestris.</title>
        <authorList>
            <person name="Shibata T.F."/>
            <person name="Maeda T."/>
            <person name="Nikoh N."/>
            <person name="Yamaguchi K."/>
            <person name="Oshima K."/>
            <person name="Hattori M."/>
            <person name="Nishiyama T."/>
            <person name="Hasebe M."/>
            <person name="Fukatsu T."/>
            <person name="Kikuchi Y."/>
            <person name="Shigenobu S."/>
        </authorList>
    </citation>
    <scope>NUCLEOTIDE SEQUENCE [LARGE SCALE GENOMIC DNA]</scope>
</reference>
<dbReference type="SUPFAM" id="SSF48452">
    <property type="entry name" value="TPR-like"/>
    <property type="match status" value="2"/>
</dbReference>
<proteinExistence type="predicted"/>
<feature type="repeat" description="TPR" evidence="1">
    <location>
        <begin position="173"/>
        <end position="206"/>
    </location>
</feature>
<feature type="repeat" description="TPR" evidence="1">
    <location>
        <begin position="275"/>
        <end position="308"/>
    </location>
</feature>
<dbReference type="PROSITE" id="PS50293">
    <property type="entry name" value="TPR_REGION"/>
    <property type="match status" value="1"/>
</dbReference>
<feature type="repeat" description="TPR" evidence="1">
    <location>
        <begin position="37"/>
        <end position="70"/>
    </location>
</feature>
<dbReference type="PROSITE" id="PS50005">
    <property type="entry name" value="TPR"/>
    <property type="match status" value="5"/>
</dbReference>
<gene>
    <name evidence="2" type="ORF">BRPE64_ACDS15370</name>
</gene>
<dbReference type="InterPro" id="IPR052943">
    <property type="entry name" value="TMTC_O-mannosyl-trnsfr"/>
</dbReference>
<dbReference type="Pfam" id="PF01075">
    <property type="entry name" value="Glyco_transf_9"/>
    <property type="match status" value="1"/>
</dbReference>
<dbReference type="HOGENOM" id="CLU_010140_1_1_4"/>
<dbReference type="STRING" id="758793.BRPE64_ACDS15370"/>
<evidence type="ECO:0000313" key="2">
    <source>
        <dbReference type="EMBL" id="BAN23291.1"/>
    </source>
</evidence>
<reference evidence="2 3" key="2">
    <citation type="journal article" date="2018" name="Int. J. Syst. Evol. Microbiol.">
        <title>Burkholderia insecticola sp. nov., a gut symbiotic bacterium of the bean bug Riptortus pedestris.</title>
        <authorList>
            <person name="Takeshita K."/>
            <person name="Tamaki H."/>
            <person name="Ohbayashi T."/>
            <person name="Meng X.-Y."/>
            <person name="Sone T."/>
            <person name="Mitani Y."/>
            <person name="Peeters C."/>
            <person name="Kikuchi Y."/>
            <person name="Vandamme P."/>
        </authorList>
    </citation>
    <scope>NUCLEOTIDE SEQUENCE [LARGE SCALE GENOMIC DNA]</scope>
    <source>
        <strain evidence="2">RPE64</strain>
    </source>
</reference>
<dbReference type="PANTHER" id="PTHR44809:SF1">
    <property type="entry name" value="PROTEIN O-MANNOSYL-TRANSFERASE TMTC1"/>
    <property type="match status" value="1"/>
</dbReference>
<sequence length="637" mass="71254">MRAQEYLESGIAAHRQARHSEAEAHYRRAVDINPTQPEALNNLGVLLDDTGRSDEAEDCYQQAILLRPDYLDALKNLAASLSDSQQWDKAEQTLKKALAVDPANVAIHLHLARVLGCMGRIADAEACLRHALILQPDNVQTCLELGRTLEAACKPAEAETQYRKSISVAPHQAETHVALAKLLVERKSLQDAESEYRHALRLQPDDAETLSSLGMLLQGTERVTEAEACFRAALRSRAEHIPALGNLADLLNNDARYAEAEACYRRILEIDPRCIEALNNLGRLLEDAHRFDEAETYYRQVLTIEPERVPTVLNLSLLLLKRGRLKEAWPLYESRYADSPYWGDESAMHAKPPFPFKEWQGEPLAGRSLLVRSEQGFGDSLHFARYLPQLKRLGVAKLTLVCPAALVSLLETVEGVDVCISETDVNNVPAHDFWCFTMSLPLRFGTTLDTIPASVPYLRAPAERQSRWAGRFSEDSLKIGLVWAGDPRPSLASAHLTDRRRSLNAQAYLPLLRIPGITFVSLQLGNSTRPQIKDLPPELRPLDVMDEVNDFADTAALIEQLDLVITVDTSVAHLAGALARPVWILSRFDGCWRWLLDRDDAPWYPSARLFRQTRPGDWTGVIDRVTQALSTLTAKKN</sequence>
<dbReference type="Pfam" id="PF13424">
    <property type="entry name" value="TPR_12"/>
    <property type="match status" value="2"/>
</dbReference>
<dbReference type="InterPro" id="IPR019734">
    <property type="entry name" value="TPR_rpt"/>
</dbReference>
<keyword evidence="1" id="KW-0802">TPR repeat</keyword>
<dbReference type="SUPFAM" id="SSF53756">
    <property type="entry name" value="UDP-Glycosyltransferase/glycogen phosphorylase"/>
    <property type="match status" value="1"/>
</dbReference>
<feature type="repeat" description="TPR" evidence="1">
    <location>
        <begin position="71"/>
        <end position="104"/>
    </location>
</feature>
<dbReference type="AlphaFoldDB" id="R4WWH1"/>
<dbReference type="InterPro" id="IPR011990">
    <property type="entry name" value="TPR-like_helical_dom_sf"/>
</dbReference>
<dbReference type="Gene3D" id="3.40.50.2000">
    <property type="entry name" value="Glycogen Phosphorylase B"/>
    <property type="match status" value="1"/>
</dbReference>
<feature type="repeat" description="TPR" evidence="1">
    <location>
        <begin position="3"/>
        <end position="36"/>
    </location>
</feature>
<dbReference type="Pfam" id="PF13432">
    <property type="entry name" value="TPR_16"/>
    <property type="match status" value="1"/>
</dbReference>
<dbReference type="InterPro" id="IPR002201">
    <property type="entry name" value="Glyco_trans_9"/>
</dbReference>